<dbReference type="RefSeq" id="WP_134198552.1">
    <property type="nucleotide sequence ID" value="NZ_SOQZ01000001.1"/>
</dbReference>
<proteinExistence type="predicted"/>
<keyword evidence="5" id="KW-1185">Reference proteome</keyword>
<keyword evidence="2" id="KW-0812">Transmembrane</keyword>
<feature type="compositionally biased region" description="Polar residues" evidence="1">
    <location>
        <begin position="571"/>
        <end position="589"/>
    </location>
</feature>
<feature type="transmembrane region" description="Helical" evidence="2">
    <location>
        <begin position="179"/>
        <end position="198"/>
    </location>
</feature>
<dbReference type="EMBL" id="SOQZ01000001">
    <property type="protein sequence ID" value="TDY13903.1"/>
    <property type="molecule type" value="Genomic_DNA"/>
</dbReference>
<protein>
    <submittedName>
        <fullName evidence="4">Beta-lactamase regulating signal transducer with metallopeptidase domain</fullName>
    </submittedName>
</protein>
<organism evidence="4 5">
    <name type="scientific">Meridianimaribacter flavus</name>
    <dbReference type="NCBI Taxonomy" id="571115"/>
    <lineage>
        <taxon>Bacteria</taxon>
        <taxon>Pseudomonadati</taxon>
        <taxon>Bacteroidota</taxon>
        <taxon>Flavobacteriia</taxon>
        <taxon>Flavobacteriales</taxon>
        <taxon>Flavobacteriaceae</taxon>
        <taxon>Meridianimaribacter</taxon>
    </lineage>
</organism>
<dbReference type="InterPro" id="IPR052173">
    <property type="entry name" value="Beta-lactam_resp_regulator"/>
</dbReference>
<keyword evidence="2" id="KW-0472">Membrane</keyword>
<dbReference type="Proteomes" id="UP000294930">
    <property type="component" value="Unassembled WGS sequence"/>
</dbReference>
<evidence type="ECO:0000313" key="4">
    <source>
        <dbReference type="EMBL" id="TDY13903.1"/>
    </source>
</evidence>
<accession>A0ABY2G9D8</accession>
<feature type="transmembrane region" description="Helical" evidence="2">
    <location>
        <begin position="91"/>
        <end position="109"/>
    </location>
</feature>
<dbReference type="PANTHER" id="PTHR34978:SF3">
    <property type="entry name" value="SLR0241 PROTEIN"/>
    <property type="match status" value="1"/>
</dbReference>
<evidence type="ECO:0000256" key="2">
    <source>
        <dbReference type="SAM" id="Phobius"/>
    </source>
</evidence>
<comment type="caution">
    <text evidence="4">The sequence shown here is derived from an EMBL/GenBank/DDBJ whole genome shotgun (WGS) entry which is preliminary data.</text>
</comment>
<reference evidence="4 5" key="1">
    <citation type="submission" date="2019-03" db="EMBL/GenBank/DDBJ databases">
        <title>Genomic Encyclopedia of Type Strains, Phase III (KMG-III): the genomes of soil and plant-associated and newly described type strains.</title>
        <authorList>
            <person name="Whitman W."/>
        </authorList>
    </citation>
    <scope>NUCLEOTIDE SEQUENCE [LARGE SCALE GENOMIC DNA]</scope>
    <source>
        <strain evidence="4 5">CGMCC 1.10957</strain>
    </source>
</reference>
<feature type="transmembrane region" description="Helical" evidence="2">
    <location>
        <begin position="6"/>
        <end position="22"/>
    </location>
</feature>
<feature type="transmembrane region" description="Helical" evidence="2">
    <location>
        <begin position="266"/>
        <end position="284"/>
    </location>
</feature>
<sequence>MLDYILKSSACLLVLLLFYKLILERENMHQLKRFYLLLATVLGFTIPFITITTYVEPTYTLGTFQPPLLEPVFYPETTQPTEQNTNFWPTLLWSIYGIGVVLFLVKFIVNLTKLIAKIKTNPKLKSKNIINVLINNLEIPHTFLSYIFLNKTKFENNQIPEEVLLHEHTHATQKHSLDILFIELLQIAFWFNPIIYFLKKDIKLNHEYLADQAVLQQGTQINTYQHLLLAFSSTHGGNELTNAINYSSIKKRLTVMKTQTSSTKKWIKTLVVLPLLAILIFGFSKKEEVVKEVTPLITENNYENNYENKLSQFFVTIEKNENSITLKCENGCKWSKLLLDTNTNRSYTFTDYGFSEGKTLETDQFAFTIKPNESGVFLNGLKGTAWLELSFSLYENQVRAIDQFGVTNLTRSSIEEKNKKTIAMKAVDNVLFIGNKKSSIDTYVDDLNEITKNWTLKDFELTTFDLKTENCSKEFLDKLNELHKKTDYFLTTVIGSKSLVEKSKLKAKVTKQDENKGASEEQMQEYRNFINEYKSTNVVYSEKHKRAVIIYDQLMTDKQRASVDKYPSNLIPDSNLSKTQPKQPTSSEFESWKNEKEFAIWLDGKPIPNSNLNKLSANDIMHYTGSFIHNNARSDRFPQPYQYSLYTKKGFENTYQKANVNQYKKASEAYTNAIQNFLKGSQEDNSELKILKAQADKIYNTFTKEELKENNILQTPPLPAQKKAFNNWVKVENILEQSSQDTKGVTKEELKEYNTLAKHINSQISESEYPIVKHKDAVRVKYLYNKMSKEQKESAEAFPDFSKLPPPPPPAPDPNVKTGFITINNSTHYYVTQNGNTKYYNRYGQETNKEGTIINDTQVDGDKVIPGQKITKVYKDNKVVSEFNKNWDQDVPPPPPPPKSPLDHIIDMAKKGAAFYYEGKSISSDEAIALLKKNNELNISTQQTDSKQAKVYITKAPVSIKN</sequence>
<dbReference type="CDD" id="cd07341">
    <property type="entry name" value="M56_BlaR1_MecR1_like"/>
    <property type="match status" value="1"/>
</dbReference>
<dbReference type="PANTHER" id="PTHR34978">
    <property type="entry name" value="POSSIBLE SENSOR-TRANSDUCER PROTEIN BLAR"/>
    <property type="match status" value="1"/>
</dbReference>
<feature type="domain" description="Peptidase M56" evidence="3">
    <location>
        <begin position="145"/>
        <end position="254"/>
    </location>
</feature>
<dbReference type="InterPro" id="IPR008756">
    <property type="entry name" value="Peptidase_M56"/>
</dbReference>
<feature type="transmembrane region" description="Helical" evidence="2">
    <location>
        <begin position="129"/>
        <end position="149"/>
    </location>
</feature>
<evidence type="ECO:0000256" key="1">
    <source>
        <dbReference type="SAM" id="MobiDB-lite"/>
    </source>
</evidence>
<gene>
    <name evidence="4" type="ORF">A8975_0500</name>
</gene>
<dbReference type="Pfam" id="PF05569">
    <property type="entry name" value="Peptidase_M56"/>
    <property type="match status" value="1"/>
</dbReference>
<feature type="region of interest" description="Disordered" evidence="1">
    <location>
        <begin position="568"/>
        <end position="590"/>
    </location>
</feature>
<name>A0ABY2G9D8_9FLAO</name>
<evidence type="ECO:0000259" key="3">
    <source>
        <dbReference type="Pfam" id="PF05569"/>
    </source>
</evidence>
<evidence type="ECO:0000313" key="5">
    <source>
        <dbReference type="Proteomes" id="UP000294930"/>
    </source>
</evidence>
<feature type="transmembrane region" description="Helical" evidence="2">
    <location>
        <begin position="34"/>
        <end position="55"/>
    </location>
</feature>
<keyword evidence="2" id="KW-1133">Transmembrane helix</keyword>